<dbReference type="RefSeq" id="WP_092735768.1">
    <property type="nucleotide sequence ID" value="NZ_FNAS01000002.1"/>
</dbReference>
<gene>
    <name evidence="2" type="ORF">SAMN05421544_10221</name>
</gene>
<evidence type="ECO:0000313" key="2">
    <source>
        <dbReference type="EMBL" id="SDD99650.1"/>
    </source>
</evidence>
<keyword evidence="3" id="KW-1185">Reference proteome</keyword>
<protein>
    <submittedName>
        <fullName evidence="2">Uncharacterized protein</fullName>
    </submittedName>
</protein>
<dbReference type="AlphaFoldDB" id="A0A1G6ZAM5"/>
<dbReference type="Proteomes" id="UP000198517">
    <property type="component" value="Unassembled WGS sequence"/>
</dbReference>
<evidence type="ECO:0000313" key="3">
    <source>
        <dbReference type="Proteomes" id="UP000198517"/>
    </source>
</evidence>
<organism evidence="2 3">
    <name type="scientific">Riemerella columbipharyngis</name>
    <dbReference type="NCBI Taxonomy" id="1071918"/>
    <lineage>
        <taxon>Bacteria</taxon>
        <taxon>Pseudomonadati</taxon>
        <taxon>Bacteroidota</taxon>
        <taxon>Flavobacteriia</taxon>
        <taxon>Flavobacteriales</taxon>
        <taxon>Weeksellaceae</taxon>
        <taxon>Riemerella</taxon>
    </lineage>
</organism>
<keyword evidence="1" id="KW-0472">Membrane</keyword>
<proteinExistence type="predicted"/>
<evidence type="ECO:0000256" key="1">
    <source>
        <dbReference type="SAM" id="Phobius"/>
    </source>
</evidence>
<reference evidence="2 3" key="1">
    <citation type="submission" date="2016-10" db="EMBL/GenBank/DDBJ databases">
        <authorList>
            <person name="de Groot N.N."/>
        </authorList>
    </citation>
    <scope>NUCLEOTIDE SEQUENCE [LARGE SCALE GENOMIC DNA]</scope>
    <source>
        <strain evidence="2 3">DSM 24015</strain>
    </source>
</reference>
<dbReference type="OrthoDB" id="852536at2"/>
<keyword evidence="1" id="KW-1133">Transmembrane helix</keyword>
<keyword evidence="1" id="KW-0812">Transmembrane</keyword>
<sequence length="148" mass="17378">MGKFVLIVVCTYIIYYAGNIIYDLFVKPKGKGNKEPKENHQEVFSIQSDDEEVKNITIDDEEDILIPDAVNFGEEGFEIEREKDLTISELRERFENENSLNNESEYKEDKEEEKKLVAYDFNEIMKMAETKVYMVENLNGHKVYASRM</sequence>
<feature type="transmembrane region" description="Helical" evidence="1">
    <location>
        <begin position="6"/>
        <end position="25"/>
    </location>
</feature>
<dbReference type="EMBL" id="FNAS01000002">
    <property type="protein sequence ID" value="SDD99650.1"/>
    <property type="molecule type" value="Genomic_DNA"/>
</dbReference>
<dbReference type="STRING" id="1071918.SAMN05421544_10221"/>
<name>A0A1G6ZAM5_9FLAO</name>
<accession>A0A1G6ZAM5</accession>